<evidence type="ECO:0000313" key="3">
    <source>
        <dbReference type="Proteomes" id="UP000507470"/>
    </source>
</evidence>
<dbReference type="Proteomes" id="UP000507470">
    <property type="component" value="Unassembled WGS sequence"/>
</dbReference>
<reference evidence="2 3" key="1">
    <citation type="submission" date="2020-06" db="EMBL/GenBank/DDBJ databases">
        <authorList>
            <person name="Li R."/>
            <person name="Bekaert M."/>
        </authorList>
    </citation>
    <scope>NUCLEOTIDE SEQUENCE [LARGE SCALE GENOMIC DNA]</scope>
    <source>
        <strain evidence="3">wild</strain>
    </source>
</reference>
<protein>
    <submittedName>
        <fullName evidence="2">SNAPC5</fullName>
    </submittedName>
</protein>
<accession>A0A6J8AD00</accession>
<dbReference type="GO" id="GO:0006384">
    <property type="term" value="P:transcription initiation at RNA polymerase III promoter"/>
    <property type="evidence" value="ECO:0007669"/>
    <property type="project" value="InterPro"/>
</dbReference>
<sequence length="174" mass="19637">MTELRELKRLKDEERTLISLASLLTDQLNRLKVEELALLSKRRLQTTSANSQLTISSRHDQNMSRTEQEMYLAEEMVDSSELKSTNEVHQPSEHQLQNLPQIVSIQSGDQVIPINESHMILSEDHVMEVSNHVTSTNSHVIDAPGQVVQLDLAVTSHQQGSGGEVQEEEEDEDD</sequence>
<gene>
    <name evidence="2" type="ORF">MCOR_6329</name>
</gene>
<dbReference type="InterPro" id="IPR029138">
    <property type="entry name" value="SNAPC5"/>
</dbReference>
<evidence type="ECO:0000313" key="2">
    <source>
        <dbReference type="EMBL" id="CAC5365791.1"/>
    </source>
</evidence>
<dbReference type="AlphaFoldDB" id="A0A6J8AD00"/>
<dbReference type="OrthoDB" id="6122415at2759"/>
<keyword evidence="3" id="KW-1185">Reference proteome</keyword>
<name>A0A6J8AD00_MYTCO</name>
<dbReference type="GO" id="GO:0005634">
    <property type="term" value="C:nucleus"/>
    <property type="evidence" value="ECO:0007669"/>
    <property type="project" value="InterPro"/>
</dbReference>
<evidence type="ECO:0000256" key="1">
    <source>
        <dbReference type="SAM" id="MobiDB-lite"/>
    </source>
</evidence>
<proteinExistence type="predicted"/>
<dbReference type="GO" id="GO:0006366">
    <property type="term" value="P:transcription by RNA polymerase II"/>
    <property type="evidence" value="ECO:0007669"/>
    <property type="project" value="InterPro"/>
</dbReference>
<feature type="compositionally biased region" description="Acidic residues" evidence="1">
    <location>
        <begin position="165"/>
        <end position="174"/>
    </location>
</feature>
<dbReference type="EMBL" id="CACVKT020001187">
    <property type="protein sequence ID" value="CAC5365791.1"/>
    <property type="molecule type" value="Genomic_DNA"/>
</dbReference>
<organism evidence="2 3">
    <name type="scientific">Mytilus coruscus</name>
    <name type="common">Sea mussel</name>
    <dbReference type="NCBI Taxonomy" id="42192"/>
    <lineage>
        <taxon>Eukaryota</taxon>
        <taxon>Metazoa</taxon>
        <taxon>Spiralia</taxon>
        <taxon>Lophotrochozoa</taxon>
        <taxon>Mollusca</taxon>
        <taxon>Bivalvia</taxon>
        <taxon>Autobranchia</taxon>
        <taxon>Pteriomorphia</taxon>
        <taxon>Mytilida</taxon>
        <taxon>Mytiloidea</taxon>
        <taxon>Mytilidae</taxon>
        <taxon>Mytilinae</taxon>
        <taxon>Mytilus</taxon>
    </lineage>
</organism>
<feature type="region of interest" description="Disordered" evidence="1">
    <location>
        <begin position="155"/>
        <end position="174"/>
    </location>
</feature>
<dbReference type="Pfam" id="PF15497">
    <property type="entry name" value="SNAPC5"/>
    <property type="match status" value="1"/>
</dbReference>